<evidence type="ECO:0000256" key="1">
    <source>
        <dbReference type="ARBA" id="ARBA00023125"/>
    </source>
</evidence>
<keyword evidence="1 2" id="KW-0238">DNA-binding</keyword>
<dbReference type="EMBL" id="JBHSFZ010000019">
    <property type="protein sequence ID" value="MFC4594549.1"/>
    <property type="molecule type" value="Genomic_DNA"/>
</dbReference>
<comment type="caution">
    <text evidence="4">The sequence shown here is derived from an EMBL/GenBank/DDBJ whole genome shotgun (WGS) entry which is preliminary data.</text>
</comment>
<dbReference type="SUPFAM" id="SSF46689">
    <property type="entry name" value="Homeodomain-like"/>
    <property type="match status" value="1"/>
</dbReference>
<reference evidence="5" key="1">
    <citation type="journal article" date="2019" name="Int. J. Syst. Evol. Microbiol.">
        <title>The Global Catalogue of Microorganisms (GCM) 10K type strain sequencing project: providing services to taxonomists for standard genome sequencing and annotation.</title>
        <authorList>
            <consortium name="The Broad Institute Genomics Platform"/>
            <consortium name="The Broad Institute Genome Sequencing Center for Infectious Disease"/>
            <person name="Wu L."/>
            <person name="Ma J."/>
        </authorList>
    </citation>
    <scope>NUCLEOTIDE SEQUENCE [LARGE SCALE GENOMIC DNA]</scope>
    <source>
        <strain evidence="5">NBRC 103632</strain>
    </source>
</reference>
<protein>
    <submittedName>
        <fullName evidence="4">TetR/AcrR family transcriptional regulator</fullName>
    </submittedName>
</protein>
<evidence type="ECO:0000259" key="3">
    <source>
        <dbReference type="PROSITE" id="PS50977"/>
    </source>
</evidence>
<dbReference type="PRINTS" id="PR00455">
    <property type="entry name" value="HTHTETR"/>
</dbReference>
<feature type="domain" description="HTH tetR-type" evidence="3">
    <location>
        <begin position="17"/>
        <end position="77"/>
    </location>
</feature>
<dbReference type="Pfam" id="PF00440">
    <property type="entry name" value="TetR_N"/>
    <property type="match status" value="1"/>
</dbReference>
<organism evidence="4 5">
    <name type="scientific">Sphingobium tyrosinilyticum</name>
    <dbReference type="NCBI Taxonomy" id="2715436"/>
    <lineage>
        <taxon>Bacteria</taxon>
        <taxon>Pseudomonadati</taxon>
        <taxon>Pseudomonadota</taxon>
        <taxon>Alphaproteobacteria</taxon>
        <taxon>Sphingomonadales</taxon>
        <taxon>Sphingomonadaceae</taxon>
        <taxon>Sphingobium</taxon>
    </lineage>
</organism>
<feature type="DNA-binding region" description="H-T-H motif" evidence="2">
    <location>
        <begin position="40"/>
        <end position="59"/>
    </location>
</feature>
<keyword evidence="5" id="KW-1185">Reference proteome</keyword>
<name>A0ABV9F2Q2_9SPHN</name>
<dbReference type="InterPro" id="IPR009057">
    <property type="entry name" value="Homeodomain-like_sf"/>
</dbReference>
<dbReference type="PANTHER" id="PTHR30055">
    <property type="entry name" value="HTH-TYPE TRANSCRIPTIONAL REGULATOR RUTR"/>
    <property type="match status" value="1"/>
</dbReference>
<accession>A0ABV9F2Q2</accession>
<gene>
    <name evidence="4" type="ORF">ACFO3E_10165</name>
</gene>
<dbReference type="InterPro" id="IPR001647">
    <property type="entry name" value="HTH_TetR"/>
</dbReference>
<dbReference type="RefSeq" id="WP_380804387.1">
    <property type="nucleotide sequence ID" value="NZ_JBHSFZ010000019.1"/>
</dbReference>
<dbReference type="PROSITE" id="PS50977">
    <property type="entry name" value="HTH_TETR_2"/>
    <property type="match status" value="1"/>
</dbReference>
<proteinExistence type="predicted"/>
<evidence type="ECO:0000313" key="4">
    <source>
        <dbReference type="EMBL" id="MFC4594549.1"/>
    </source>
</evidence>
<dbReference type="Proteomes" id="UP001595957">
    <property type="component" value="Unassembled WGS sequence"/>
</dbReference>
<evidence type="ECO:0000313" key="5">
    <source>
        <dbReference type="Proteomes" id="UP001595957"/>
    </source>
</evidence>
<dbReference type="Gene3D" id="1.10.357.10">
    <property type="entry name" value="Tetracycline Repressor, domain 2"/>
    <property type="match status" value="1"/>
</dbReference>
<dbReference type="PANTHER" id="PTHR30055:SF226">
    <property type="entry name" value="HTH-TYPE TRANSCRIPTIONAL REGULATOR PKSA"/>
    <property type="match status" value="1"/>
</dbReference>
<sequence>MMAKTEAAASRQEQRVERRQAQILDAARACVRADGFHAASMSRIAAEAGMSVGHIYQYFENKEAIMVALSERDFEDFMFHVTELGHHEQLDVPGIIAAFQDRIMWLLDHDRAALALEVLAESARNAKFASLVLRVDREFRHEARKIVRTAVKGLLPAEADARVEMLLVVVRALLIHAGTHPVSDRKLLADGFGLALRGLLGP</sequence>
<evidence type="ECO:0000256" key="2">
    <source>
        <dbReference type="PROSITE-ProRule" id="PRU00335"/>
    </source>
</evidence>
<dbReference type="InterPro" id="IPR050109">
    <property type="entry name" value="HTH-type_TetR-like_transc_reg"/>
</dbReference>